<reference evidence="1 2" key="1">
    <citation type="submission" date="2019-08" db="EMBL/GenBank/DDBJ databases">
        <title>Phlebobacter frassis gen. nov. sp. nov., a new member of family Sphingobacteriaceae isolated from sand fly rearing media.</title>
        <authorList>
            <person name="Kakumanu M.L."/>
            <person name="Marayati B.F."/>
            <person name="Wada-Katsumata A."/>
            <person name="Wasserberg G."/>
            <person name="Schal C."/>
            <person name="Apperson C.S."/>
            <person name="Ponnusamy L."/>
        </authorList>
    </citation>
    <scope>NUCLEOTIDE SEQUENCE [LARGE SCALE GENOMIC DNA]</scope>
    <source>
        <strain evidence="1 2">SSI9</strain>
    </source>
</reference>
<evidence type="ECO:0008006" key="3">
    <source>
        <dbReference type="Google" id="ProtNLM"/>
    </source>
</evidence>
<gene>
    <name evidence="1" type="ORF">FXV77_06660</name>
</gene>
<dbReference type="EMBL" id="VTAV01000003">
    <property type="protein sequence ID" value="TYR36856.1"/>
    <property type="molecule type" value="Genomic_DNA"/>
</dbReference>
<dbReference type="AlphaFoldDB" id="A0A5D4H7V4"/>
<dbReference type="PROSITE" id="PS51257">
    <property type="entry name" value="PROKAR_LIPOPROTEIN"/>
    <property type="match status" value="1"/>
</dbReference>
<keyword evidence="2" id="KW-1185">Reference proteome</keyword>
<dbReference type="SUPFAM" id="SSF49373">
    <property type="entry name" value="Invasin/intimin cell-adhesion fragments"/>
    <property type="match status" value="1"/>
</dbReference>
<sequence length="217" mass="24522">MKNQLLICLAILTLMGCGKSDDLPLTINETEVKLHYDGEFIFSIKNAPSVEWTSSDEFVGTIGSDGKFEARHIGETTVTAKVKWQTVTAKVVVEPMVVGVIEPYMVFGKRKHDVKNVETRQLANETPATVFYTETSAYTFGAIYHFENNLFTAVDLLWNDAKMEDSYVFYAERYELTSTSNNVYSFRDKSKSMVVELSYERSPVGYTATYSKNTSTK</sequence>
<proteinExistence type="predicted"/>
<accession>A0A5D4H7V4</accession>
<comment type="caution">
    <text evidence="1">The sequence shown here is derived from an EMBL/GenBank/DDBJ whole genome shotgun (WGS) entry which is preliminary data.</text>
</comment>
<dbReference type="Gene3D" id="2.60.40.1080">
    <property type="match status" value="1"/>
</dbReference>
<dbReference type="RefSeq" id="WP_148918443.1">
    <property type="nucleotide sequence ID" value="NZ_VTAV01000003.1"/>
</dbReference>
<dbReference type="InterPro" id="IPR008964">
    <property type="entry name" value="Invasin/intimin_cell_adhesion"/>
</dbReference>
<name>A0A5D4H7V4_9SPHI</name>
<evidence type="ECO:0000313" key="2">
    <source>
        <dbReference type="Proteomes" id="UP000322362"/>
    </source>
</evidence>
<protein>
    <recommendedName>
        <fullName evidence="3">BIG2 domain-containing protein</fullName>
    </recommendedName>
</protein>
<evidence type="ECO:0000313" key="1">
    <source>
        <dbReference type="EMBL" id="TYR36856.1"/>
    </source>
</evidence>
<organism evidence="1 2">
    <name type="scientific">Sphingobacterium phlebotomi</name>
    <dbReference type="NCBI Taxonomy" id="2605433"/>
    <lineage>
        <taxon>Bacteria</taxon>
        <taxon>Pseudomonadati</taxon>
        <taxon>Bacteroidota</taxon>
        <taxon>Sphingobacteriia</taxon>
        <taxon>Sphingobacteriales</taxon>
        <taxon>Sphingobacteriaceae</taxon>
        <taxon>Sphingobacterium</taxon>
    </lineage>
</organism>
<dbReference type="Proteomes" id="UP000322362">
    <property type="component" value="Unassembled WGS sequence"/>
</dbReference>